<dbReference type="EMBL" id="SDPQ02000003">
    <property type="protein sequence ID" value="KAA1395521.1"/>
    <property type="molecule type" value="Genomic_DNA"/>
</dbReference>
<dbReference type="OrthoDB" id="3742379at2"/>
<accession>A0A5M4FB03</accession>
<dbReference type="Proteomes" id="UP000380867">
    <property type="component" value="Unassembled WGS sequence"/>
</dbReference>
<reference evidence="1" key="1">
    <citation type="submission" date="2019-09" db="EMBL/GenBank/DDBJ databases">
        <authorList>
            <person name="Li J."/>
        </authorList>
    </citation>
    <scope>NUCLEOTIDE SEQUENCE [LARGE SCALE GENOMIC DNA]</scope>
    <source>
        <strain evidence="1">JCM 14732</strain>
    </source>
</reference>
<name>A0A5M4FB03_9ACTN</name>
<evidence type="ECO:0000313" key="1">
    <source>
        <dbReference type="EMBL" id="KAA1395521.1"/>
    </source>
</evidence>
<dbReference type="AlphaFoldDB" id="A0A5M4FB03"/>
<proteinExistence type="predicted"/>
<evidence type="ECO:0000313" key="2">
    <source>
        <dbReference type="Proteomes" id="UP000380867"/>
    </source>
</evidence>
<sequence>MTDPDPEQDDLSTRTQVDDFKTDTTSCSVYANGTGMGMYCNTFGGGDTKTLREKYGDQKFQQCRYSELPPTVKEPYNANPDKGRFMLMTCLDNIDFDTYNGGPNRTLSLSIVFVPFGTDTSDHHNGITDFLWNQIDRNKPMPVPFLVARPNSTPLVGIPTFFTFQWMDPATQTPMEETRNGGAYREVTAGDVVMRARATKVVINPQQQGIKATTCLADAPYREGELPRNQPADACSIIFPRSSASARKYATKPIPANIKDAFYADVTVTWEVTYGEVGGESHTLGNGFSMRMRQVLPVQEVQAPNQPPTVIY</sequence>
<gene>
    <name evidence="1" type="ORF">ESP70_015305</name>
</gene>
<dbReference type="RefSeq" id="WP_149690185.1">
    <property type="nucleotide sequence ID" value="NZ_SDPQ02000003.1"/>
</dbReference>
<comment type="caution">
    <text evidence="1">The sequence shown here is derived from an EMBL/GenBank/DDBJ whole genome shotgun (WGS) entry which is preliminary data.</text>
</comment>
<protein>
    <submittedName>
        <fullName evidence="1">Uncharacterized protein</fullName>
    </submittedName>
</protein>
<organism evidence="1 2">
    <name type="scientific">Aeromicrobium ginsengisoli</name>
    <dbReference type="NCBI Taxonomy" id="363867"/>
    <lineage>
        <taxon>Bacteria</taxon>
        <taxon>Bacillati</taxon>
        <taxon>Actinomycetota</taxon>
        <taxon>Actinomycetes</taxon>
        <taxon>Propionibacteriales</taxon>
        <taxon>Nocardioidaceae</taxon>
        <taxon>Aeromicrobium</taxon>
    </lineage>
</organism>
<keyword evidence="2" id="KW-1185">Reference proteome</keyword>